<dbReference type="FunCoup" id="A0A6P9A257">
    <property type="interactions" value="11"/>
</dbReference>
<sequence length="601" mass="66319">MATKQLKQHVKPPAPQQGPCAGACAGPCAGPSAGPACAVCGAPAGQRCAGCGGAYYCGKDHQKQHWKQHKPACSPVKESRSAEMGRFLVAARNLDAGEVVLKEAPMLEAPPPSTPPLCLTCYKPLCEATARDCPRCGWPMCSTECANNPKHRGECRLTMQKRGNRMNIRNFGLPHPSYQCMATLRCLALKEAQPAKWLRLQEMESHHEQRQGSPRMEQERFAVAQFILRVFPKLRDEDKITEDDILKVCGILQVNGHEVPLSEPPHVAVYDKGSLLAHSCRANCAKSFSSAGELVVRTSTAVKAGETLTICYTDPMWGTAARRQHLFETKFFWCRCERCLDRTEFGTYFSALGCPGEQPDCPGHILPDDPLVEGGAPEDGDPDMGDAMYWRCSQCDVSMPQGSVLSLLRRVGEDLAELDKDDAEACRIFLQRYGGDEFPLDLKEKDAVRRPLLSRHHFYLTDVRLALAQRYGQDGADAQQGLSQLTAGELAHKRALCHQLIQLGEKLVPAEHRMRGLLWFELHAVEAEGSRRHGLDQGPDPDALRASLLESRRCLAEAVNLLRCEPPELPEGKVLRQARLNLQDLDQLLCALHNAVGVAPM</sequence>
<evidence type="ECO:0000256" key="3">
    <source>
        <dbReference type="ARBA" id="ARBA00022833"/>
    </source>
</evidence>
<evidence type="ECO:0000256" key="4">
    <source>
        <dbReference type="PROSITE-ProRule" id="PRU00134"/>
    </source>
</evidence>
<dbReference type="CDD" id="cd20071">
    <property type="entry name" value="SET_SMYD"/>
    <property type="match status" value="1"/>
</dbReference>
<evidence type="ECO:0000259" key="5">
    <source>
        <dbReference type="PROSITE" id="PS50280"/>
    </source>
</evidence>
<dbReference type="PROSITE" id="PS01360">
    <property type="entry name" value="ZF_MYND_1"/>
    <property type="match status" value="1"/>
</dbReference>
<dbReference type="GO" id="GO:0008757">
    <property type="term" value="F:S-adenosylmethionine-dependent methyltransferase activity"/>
    <property type="evidence" value="ECO:0007669"/>
    <property type="project" value="UniProtKB-ARBA"/>
</dbReference>
<evidence type="ECO:0000313" key="8">
    <source>
        <dbReference type="RefSeq" id="XP_034250881.1"/>
    </source>
</evidence>
<dbReference type="PANTHER" id="PTHR46455:SF4">
    <property type="entry name" value="GH11294P"/>
    <property type="match status" value="1"/>
</dbReference>
<keyword evidence="2 4" id="KW-0863">Zinc-finger</keyword>
<dbReference type="OrthoDB" id="5952526at2759"/>
<dbReference type="PROSITE" id="PS50865">
    <property type="entry name" value="ZF_MYND_2"/>
    <property type="match status" value="1"/>
</dbReference>
<keyword evidence="3" id="KW-0862">Zinc</keyword>
<gene>
    <name evidence="8" type="primary">LOC117651182</name>
</gene>
<dbReference type="AlphaFoldDB" id="A0A6P9A257"/>
<evidence type="ECO:0000259" key="6">
    <source>
        <dbReference type="PROSITE" id="PS50865"/>
    </source>
</evidence>
<dbReference type="KEGG" id="tpal:117651182"/>
<dbReference type="PANTHER" id="PTHR46455">
    <property type="entry name" value="SET AND MYND DOMAIN CONTAINING, ARTHROPOD-SPECIFIC, MEMBER 4, ISOFORM A"/>
    <property type="match status" value="1"/>
</dbReference>
<dbReference type="SUPFAM" id="SSF144232">
    <property type="entry name" value="HIT/MYND zinc finger-like"/>
    <property type="match status" value="1"/>
</dbReference>
<accession>A0A6P9A257</accession>
<protein>
    <submittedName>
        <fullName evidence="8">Uncharacterized protein LOC117651182</fullName>
    </submittedName>
</protein>
<dbReference type="PROSITE" id="PS50280">
    <property type="entry name" value="SET"/>
    <property type="match status" value="1"/>
</dbReference>
<dbReference type="InParanoid" id="A0A6P9A257"/>
<dbReference type="GO" id="GO:0008276">
    <property type="term" value="F:protein methyltransferase activity"/>
    <property type="evidence" value="ECO:0007669"/>
    <property type="project" value="UniProtKB-ARBA"/>
</dbReference>
<dbReference type="InterPro" id="IPR046341">
    <property type="entry name" value="SET_dom_sf"/>
</dbReference>
<evidence type="ECO:0000313" key="7">
    <source>
        <dbReference type="Proteomes" id="UP000515158"/>
    </source>
</evidence>
<dbReference type="GO" id="GO:0008170">
    <property type="term" value="F:N-methyltransferase activity"/>
    <property type="evidence" value="ECO:0007669"/>
    <property type="project" value="UniProtKB-ARBA"/>
</dbReference>
<dbReference type="GO" id="GO:0008270">
    <property type="term" value="F:zinc ion binding"/>
    <property type="evidence" value="ECO:0007669"/>
    <property type="project" value="UniProtKB-KW"/>
</dbReference>
<keyword evidence="1" id="KW-0479">Metal-binding</keyword>
<organism evidence="8">
    <name type="scientific">Thrips palmi</name>
    <name type="common">Melon thrips</name>
    <dbReference type="NCBI Taxonomy" id="161013"/>
    <lineage>
        <taxon>Eukaryota</taxon>
        <taxon>Metazoa</taxon>
        <taxon>Ecdysozoa</taxon>
        <taxon>Arthropoda</taxon>
        <taxon>Hexapoda</taxon>
        <taxon>Insecta</taxon>
        <taxon>Pterygota</taxon>
        <taxon>Neoptera</taxon>
        <taxon>Paraneoptera</taxon>
        <taxon>Thysanoptera</taxon>
        <taxon>Terebrantia</taxon>
        <taxon>Thripoidea</taxon>
        <taxon>Thripidae</taxon>
        <taxon>Thrips</taxon>
    </lineage>
</organism>
<feature type="domain" description="MYND-type" evidence="6">
    <location>
        <begin position="37"/>
        <end position="73"/>
    </location>
</feature>
<dbReference type="Gene3D" id="6.10.140.2220">
    <property type="match status" value="2"/>
</dbReference>
<dbReference type="InterPro" id="IPR001214">
    <property type="entry name" value="SET_dom"/>
</dbReference>
<proteinExistence type="predicted"/>
<evidence type="ECO:0000256" key="1">
    <source>
        <dbReference type="ARBA" id="ARBA00022723"/>
    </source>
</evidence>
<dbReference type="Pfam" id="PF00856">
    <property type="entry name" value="SET"/>
    <property type="match status" value="1"/>
</dbReference>
<dbReference type="SUPFAM" id="SSF82199">
    <property type="entry name" value="SET domain"/>
    <property type="match status" value="1"/>
</dbReference>
<dbReference type="RefSeq" id="XP_034250881.1">
    <property type="nucleotide sequence ID" value="XM_034394990.1"/>
</dbReference>
<keyword evidence="7" id="KW-1185">Reference proteome</keyword>
<dbReference type="Gene3D" id="1.10.220.160">
    <property type="match status" value="1"/>
</dbReference>
<feature type="domain" description="SET" evidence="5">
    <location>
        <begin position="74"/>
        <end position="313"/>
    </location>
</feature>
<dbReference type="Pfam" id="PF01753">
    <property type="entry name" value="zf-MYND"/>
    <property type="match status" value="1"/>
</dbReference>
<name>A0A6P9A257_THRPL</name>
<dbReference type="Proteomes" id="UP000515158">
    <property type="component" value="Unplaced"/>
</dbReference>
<dbReference type="GeneID" id="117651182"/>
<evidence type="ECO:0000256" key="2">
    <source>
        <dbReference type="ARBA" id="ARBA00022771"/>
    </source>
</evidence>
<dbReference type="Gene3D" id="2.170.270.10">
    <property type="entry name" value="SET domain"/>
    <property type="match status" value="1"/>
</dbReference>
<dbReference type="InterPro" id="IPR002893">
    <property type="entry name" value="Znf_MYND"/>
</dbReference>
<dbReference type="InterPro" id="IPR053010">
    <property type="entry name" value="SET_SmydA-8"/>
</dbReference>
<reference evidence="8" key="1">
    <citation type="submission" date="2025-08" db="UniProtKB">
        <authorList>
            <consortium name="RefSeq"/>
        </authorList>
    </citation>
    <scope>IDENTIFICATION</scope>
    <source>
        <tissue evidence="8">Total insect</tissue>
    </source>
</reference>